<dbReference type="Proteomes" id="UP000553957">
    <property type="component" value="Unassembled WGS sequence"/>
</dbReference>
<accession>A0A841SJT8</accession>
<keyword evidence="4" id="KW-0548">Nucleotidyltransferase</keyword>
<evidence type="ECO:0000259" key="2">
    <source>
        <dbReference type="Pfam" id="PF00501"/>
    </source>
</evidence>
<dbReference type="InterPro" id="IPR000873">
    <property type="entry name" value="AMP-dep_synth/lig_dom"/>
</dbReference>
<dbReference type="InterPro" id="IPR050237">
    <property type="entry name" value="ATP-dep_AMP-bd_enzyme"/>
</dbReference>
<evidence type="ECO:0000259" key="3">
    <source>
        <dbReference type="Pfam" id="PF13193"/>
    </source>
</evidence>
<dbReference type="RefSeq" id="WP_202885773.1">
    <property type="nucleotide sequence ID" value="NZ_BAAAGT010000002.1"/>
</dbReference>
<feature type="domain" description="AMP-dependent synthetase/ligase" evidence="2">
    <location>
        <begin position="43"/>
        <end position="394"/>
    </location>
</feature>
<proteinExistence type="predicted"/>
<dbReference type="InterPro" id="IPR025110">
    <property type="entry name" value="AMP-bd_C"/>
</dbReference>
<dbReference type="Gene3D" id="3.40.50.980">
    <property type="match status" value="2"/>
</dbReference>
<name>A0A841SJT8_9ACTN</name>
<dbReference type="GO" id="GO:0016779">
    <property type="term" value="F:nucleotidyltransferase activity"/>
    <property type="evidence" value="ECO:0007669"/>
    <property type="project" value="UniProtKB-KW"/>
</dbReference>
<dbReference type="Gene3D" id="2.30.38.10">
    <property type="entry name" value="Luciferase, Domain 3"/>
    <property type="match status" value="1"/>
</dbReference>
<dbReference type="Pfam" id="PF00501">
    <property type="entry name" value="AMP-binding"/>
    <property type="match status" value="1"/>
</dbReference>
<protein>
    <submittedName>
        <fullName evidence="4">2,3-dihydroxybenzoate-AMP ligase</fullName>
        <ecNumber evidence="4">2.7.7.58</ecNumber>
    </submittedName>
</protein>
<dbReference type="InterPro" id="IPR045851">
    <property type="entry name" value="AMP-bd_C_sf"/>
</dbReference>
<dbReference type="Gene3D" id="3.30.300.30">
    <property type="match status" value="1"/>
</dbReference>
<feature type="domain" description="AMP-binding enzyme C-terminal" evidence="3">
    <location>
        <begin position="446"/>
        <end position="520"/>
    </location>
</feature>
<reference evidence="4 5" key="1">
    <citation type="submission" date="2020-08" db="EMBL/GenBank/DDBJ databases">
        <title>Sequencing the genomes of 1000 actinobacteria strains.</title>
        <authorList>
            <person name="Klenk H.-P."/>
        </authorList>
    </citation>
    <scope>NUCLEOTIDE SEQUENCE [LARGE SCALE GENOMIC DNA]</scope>
    <source>
        <strain evidence="4 5">DSM 15626</strain>
    </source>
</reference>
<evidence type="ECO:0000256" key="1">
    <source>
        <dbReference type="ARBA" id="ARBA00022598"/>
    </source>
</evidence>
<dbReference type="SUPFAM" id="SSF56801">
    <property type="entry name" value="Acetyl-CoA synthetase-like"/>
    <property type="match status" value="1"/>
</dbReference>
<gene>
    <name evidence="4" type="ORF">HNR71_005330</name>
</gene>
<dbReference type="PANTHER" id="PTHR43767">
    <property type="entry name" value="LONG-CHAIN-FATTY-ACID--COA LIGASE"/>
    <property type="match status" value="1"/>
</dbReference>
<dbReference type="GO" id="GO:0016878">
    <property type="term" value="F:acid-thiol ligase activity"/>
    <property type="evidence" value="ECO:0007669"/>
    <property type="project" value="UniProtKB-ARBA"/>
</dbReference>
<keyword evidence="4" id="KW-0808">Transferase</keyword>
<comment type="caution">
    <text evidence="4">The sequence shown here is derived from an EMBL/GenBank/DDBJ whole genome shotgun (WGS) entry which is preliminary data.</text>
</comment>
<organism evidence="4 5">
    <name type="scientific">Kribbella sandramycini</name>
    <dbReference type="NCBI Taxonomy" id="60450"/>
    <lineage>
        <taxon>Bacteria</taxon>
        <taxon>Bacillati</taxon>
        <taxon>Actinomycetota</taxon>
        <taxon>Actinomycetes</taxon>
        <taxon>Propionibacteriales</taxon>
        <taxon>Kribbellaceae</taxon>
        <taxon>Kribbella</taxon>
    </lineage>
</organism>
<evidence type="ECO:0000313" key="4">
    <source>
        <dbReference type="EMBL" id="MBB6569693.1"/>
    </source>
</evidence>
<dbReference type="EC" id="2.7.7.58" evidence="4"/>
<dbReference type="EMBL" id="JACHKF010000001">
    <property type="protein sequence ID" value="MBB6569693.1"/>
    <property type="molecule type" value="Genomic_DNA"/>
</dbReference>
<dbReference type="Pfam" id="PF13193">
    <property type="entry name" value="AMP-binding_C"/>
    <property type="match status" value="1"/>
</dbReference>
<sequence length="535" mass="57614">MTSADPGVEMLEGCVPWPDDVAEQYRRQGYWQGRSLGDLLVDACATYAGKTAVVCGDERLTYAEVAARADQAARHFAQLGIRPLDRVVVQLPNVPEFAAVVFALFRLGAIPVMALPGHRKHELVHLCGHSGARALVVLSEFRGFDYRELGREVQQHVAGLEQLVIADELDAAAPAIEYPVVDPSEPALFLLSGGTTGLPKLIPRTHDDYAYNLRASAEALRVDGDSTYLAVNPVAHNSALGCPGLFGTMLAGGKVVLTSTPRPAEQLALIAAEGVTFTTLVPATVRLWIDHAQRTPVDLAGVHLQIGSSKLTPGQAEEARKFLNCDLSQWFGIGEGLLTYTRLDDPDEVTLNTEGRAMAADDEIRVADEHGQEVGDGVDGELLTRGPYTIRGYYRAEQQNAAAFTPDGFFRTGDLVRRGPDGNIVVVGRLKDVINRAGDKVPAEDVEEQLVAHPGVRDAAVIGVEDAVLGERTYAFVVLRDDSTSLPALKAFLRERGLATYKIPDKLVPVAELPRTPVGKADKVALRALVADRAS</sequence>
<dbReference type="AlphaFoldDB" id="A0A841SJT8"/>
<dbReference type="PANTHER" id="PTHR43767:SF1">
    <property type="entry name" value="NONRIBOSOMAL PEPTIDE SYNTHASE PES1 (EUROFUNG)-RELATED"/>
    <property type="match status" value="1"/>
</dbReference>
<dbReference type="FunFam" id="2.30.38.10:FF:000003">
    <property type="entry name" value="Vibriobactin-specific 2,3-dihydroxybenzoate-AMP ligase"/>
    <property type="match status" value="1"/>
</dbReference>
<dbReference type="PROSITE" id="PS00455">
    <property type="entry name" value="AMP_BINDING"/>
    <property type="match status" value="1"/>
</dbReference>
<evidence type="ECO:0000313" key="5">
    <source>
        <dbReference type="Proteomes" id="UP000553957"/>
    </source>
</evidence>
<keyword evidence="1 4" id="KW-0436">Ligase</keyword>
<dbReference type="InterPro" id="IPR020845">
    <property type="entry name" value="AMP-binding_CS"/>
</dbReference>